<keyword evidence="2" id="KW-1185">Reference proteome</keyword>
<comment type="caution">
    <text evidence="1">The sequence shown here is derived from an EMBL/GenBank/DDBJ whole genome shotgun (WGS) entry which is preliminary data.</text>
</comment>
<dbReference type="Gene3D" id="1.10.30.50">
    <property type="match status" value="1"/>
</dbReference>
<evidence type="ECO:0000313" key="2">
    <source>
        <dbReference type="Proteomes" id="UP000541426"/>
    </source>
</evidence>
<reference evidence="1 2" key="1">
    <citation type="submission" date="2020-08" db="EMBL/GenBank/DDBJ databases">
        <title>Genomic Encyclopedia of Type Strains, Phase IV (KMG-IV): sequencing the most valuable type-strain genomes for metagenomic binning, comparative biology and taxonomic classification.</title>
        <authorList>
            <person name="Goeker M."/>
        </authorList>
    </citation>
    <scope>NUCLEOTIDE SEQUENCE [LARGE SCALE GENOMIC DNA]</scope>
    <source>
        <strain evidence="1 2">DSM 102235</strain>
    </source>
</reference>
<evidence type="ECO:0008006" key="3">
    <source>
        <dbReference type="Google" id="ProtNLM"/>
    </source>
</evidence>
<proteinExistence type="predicted"/>
<dbReference type="AlphaFoldDB" id="A0A7W6GUC8"/>
<name>A0A7W6GUC8_9RHOB</name>
<sequence length="292" mass="32713">MKNLPMPTRESDRTDLKKAVREYQYDGKTRGHNITDGEVEQIVALYDRYEMDRGVPCDDLKGENLPDTLRETIHKAYAKTQKGKSLHQLREGLFKGVDLCPVCGIDPATELDHHLPQSEFKPLAIHSRNLVPMCHPCNHTKRDGVDEGGEGFLHPYYDVLPDLDFLVATINVDAATLVVSFSIDPMAALPAGFADRLITQMEALNLDARYQQEVNTYIASHAAALHLAHRAEGQVGVQRTLRLQARYETSAFHRNHWRPTLMRALSELDEFTGGGFAAVLPIPDDMLDDLDG</sequence>
<dbReference type="CDD" id="cd00085">
    <property type="entry name" value="HNHc"/>
    <property type="match status" value="1"/>
</dbReference>
<dbReference type="InterPro" id="IPR003615">
    <property type="entry name" value="HNH_nuc"/>
</dbReference>
<gene>
    <name evidence="1" type="ORF">GGQ68_004783</name>
</gene>
<organism evidence="1 2">
    <name type="scientific">Sagittula marina</name>
    <dbReference type="NCBI Taxonomy" id="943940"/>
    <lineage>
        <taxon>Bacteria</taxon>
        <taxon>Pseudomonadati</taxon>
        <taxon>Pseudomonadota</taxon>
        <taxon>Alphaproteobacteria</taxon>
        <taxon>Rhodobacterales</taxon>
        <taxon>Roseobacteraceae</taxon>
        <taxon>Sagittula</taxon>
    </lineage>
</organism>
<accession>A0A7W6GUC8</accession>
<dbReference type="EMBL" id="JACIEJ010000023">
    <property type="protein sequence ID" value="MBB3988426.1"/>
    <property type="molecule type" value="Genomic_DNA"/>
</dbReference>
<dbReference type="RefSeq" id="WP_183970252.1">
    <property type="nucleotide sequence ID" value="NZ_BAABBZ010000050.1"/>
</dbReference>
<evidence type="ECO:0000313" key="1">
    <source>
        <dbReference type="EMBL" id="MBB3988426.1"/>
    </source>
</evidence>
<dbReference type="Proteomes" id="UP000541426">
    <property type="component" value="Unassembled WGS sequence"/>
</dbReference>
<protein>
    <recommendedName>
        <fullName evidence="3">HNH endonuclease</fullName>
    </recommendedName>
</protein>